<proteinExistence type="predicted"/>
<dbReference type="RefSeq" id="WP_008008372.1">
    <property type="nucleotide sequence ID" value="NZ_AOJG01000041.1"/>
</dbReference>
<protein>
    <submittedName>
        <fullName evidence="1">Uncharacterized protein</fullName>
    </submittedName>
</protein>
<evidence type="ECO:0000313" key="2">
    <source>
        <dbReference type="Proteomes" id="UP000011650"/>
    </source>
</evidence>
<reference evidence="1 2" key="1">
    <citation type="journal article" date="2014" name="PLoS Genet.">
        <title>Phylogenetically driven sequencing of extremely halophilic archaea reveals strategies for static and dynamic osmo-response.</title>
        <authorList>
            <person name="Becker E.A."/>
            <person name="Seitzer P.M."/>
            <person name="Tritt A."/>
            <person name="Larsen D."/>
            <person name="Krusor M."/>
            <person name="Yao A.I."/>
            <person name="Wu D."/>
            <person name="Madern D."/>
            <person name="Eisen J.A."/>
            <person name="Darling A.E."/>
            <person name="Facciotti M.T."/>
        </authorList>
    </citation>
    <scope>NUCLEOTIDE SEQUENCE [LARGE SCALE GENOMIC DNA]</scope>
    <source>
        <strain evidence="1 2">DSM 21995</strain>
    </source>
</reference>
<dbReference type="OrthoDB" id="325811at2157"/>
<dbReference type="EMBL" id="AOJG01000041">
    <property type="protein sequence ID" value="EMA57243.1"/>
    <property type="molecule type" value="Genomic_DNA"/>
</dbReference>
<dbReference type="AlphaFoldDB" id="M0NI41"/>
<dbReference type="STRING" id="1227482.C469_15963"/>
<dbReference type="Proteomes" id="UP000011650">
    <property type="component" value="Unassembled WGS sequence"/>
</dbReference>
<accession>M0NI41</accession>
<comment type="caution">
    <text evidence="1">The sequence shown here is derived from an EMBL/GenBank/DDBJ whole genome shotgun (WGS) entry which is preliminary data.</text>
</comment>
<dbReference type="PATRIC" id="fig|1227482.3.peg.3228"/>
<organism evidence="1 2">
    <name type="scientific">Halorubrum lipolyticum DSM 21995</name>
    <dbReference type="NCBI Taxonomy" id="1227482"/>
    <lineage>
        <taxon>Archaea</taxon>
        <taxon>Methanobacteriati</taxon>
        <taxon>Methanobacteriota</taxon>
        <taxon>Stenosarchaea group</taxon>
        <taxon>Halobacteria</taxon>
        <taxon>Halobacteriales</taxon>
        <taxon>Haloferacaceae</taxon>
        <taxon>Halorubrum</taxon>
    </lineage>
</organism>
<evidence type="ECO:0000313" key="1">
    <source>
        <dbReference type="EMBL" id="EMA57243.1"/>
    </source>
</evidence>
<keyword evidence="2" id="KW-1185">Reference proteome</keyword>
<name>M0NI41_9EURY</name>
<gene>
    <name evidence="1" type="ORF">C469_15963</name>
</gene>
<sequence length="65" mass="6645">MRTKATAGLKPCATIGEPSGNNDGGCGLCEASADGYDASFGGALCRECADAFGDLQSDLREVRDE</sequence>